<evidence type="ECO:0000256" key="3">
    <source>
        <dbReference type="ARBA" id="ARBA00004663"/>
    </source>
</evidence>
<evidence type="ECO:0000256" key="16">
    <source>
        <dbReference type="ARBA" id="ARBA00032853"/>
    </source>
</evidence>
<comment type="similarity">
    <text evidence="4 19">Belongs to the CobS family.</text>
</comment>
<comment type="subcellular location">
    <subcellularLocation>
        <location evidence="2 19">Cell membrane</location>
        <topology evidence="2 19">Multi-pass membrane protein</topology>
    </subcellularLocation>
</comment>
<keyword evidence="8 19" id="KW-0169">Cobalamin biosynthesis</keyword>
<keyword evidence="11 19" id="KW-0460">Magnesium</keyword>
<protein>
    <recommendedName>
        <fullName evidence="6 19">Adenosylcobinamide-GDP ribazoletransferase</fullName>
        <ecNumber evidence="5 19">2.7.8.26</ecNumber>
    </recommendedName>
    <alternativeName>
        <fullName evidence="16 19">Cobalamin synthase</fullName>
    </alternativeName>
    <alternativeName>
        <fullName evidence="15 19">Cobalamin-5'-phosphate synthase</fullName>
    </alternativeName>
</protein>
<comment type="caution">
    <text evidence="20">The sequence shown here is derived from an EMBL/GenBank/DDBJ whole genome shotgun (WGS) entry which is preliminary data.</text>
</comment>
<dbReference type="RefSeq" id="WP_184697814.1">
    <property type="nucleotide sequence ID" value="NZ_BAABEG010000001.1"/>
</dbReference>
<feature type="transmembrane region" description="Helical" evidence="19">
    <location>
        <begin position="36"/>
        <end position="55"/>
    </location>
</feature>
<gene>
    <name evidence="19" type="primary">cobS</name>
    <name evidence="20" type="ORF">GGR00_000624</name>
</gene>
<dbReference type="InterPro" id="IPR003805">
    <property type="entry name" value="CobS"/>
</dbReference>
<dbReference type="AlphaFoldDB" id="A0A7X0KIU9"/>
<evidence type="ECO:0000256" key="1">
    <source>
        <dbReference type="ARBA" id="ARBA00001946"/>
    </source>
</evidence>
<proteinExistence type="inferred from homology"/>
<evidence type="ECO:0000256" key="5">
    <source>
        <dbReference type="ARBA" id="ARBA00013200"/>
    </source>
</evidence>
<evidence type="ECO:0000256" key="10">
    <source>
        <dbReference type="ARBA" id="ARBA00022692"/>
    </source>
</evidence>
<evidence type="ECO:0000256" key="7">
    <source>
        <dbReference type="ARBA" id="ARBA00022475"/>
    </source>
</evidence>
<evidence type="ECO:0000256" key="12">
    <source>
        <dbReference type="ARBA" id="ARBA00022989"/>
    </source>
</evidence>
<evidence type="ECO:0000256" key="17">
    <source>
        <dbReference type="ARBA" id="ARBA00048623"/>
    </source>
</evidence>
<dbReference type="GO" id="GO:0009236">
    <property type="term" value="P:cobalamin biosynthetic process"/>
    <property type="evidence" value="ECO:0007669"/>
    <property type="project" value="UniProtKB-UniRule"/>
</dbReference>
<evidence type="ECO:0000256" key="2">
    <source>
        <dbReference type="ARBA" id="ARBA00004651"/>
    </source>
</evidence>
<dbReference type="PANTHER" id="PTHR34148:SF1">
    <property type="entry name" value="ADENOSYLCOBINAMIDE-GDP RIBAZOLETRANSFERASE"/>
    <property type="match status" value="1"/>
</dbReference>
<dbReference type="GO" id="GO:0008818">
    <property type="term" value="F:cobalamin 5'-phosphate synthase activity"/>
    <property type="evidence" value="ECO:0007669"/>
    <property type="project" value="UniProtKB-UniRule"/>
</dbReference>
<keyword evidence="12 19" id="KW-1133">Transmembrane helix</keyword>
<evidence type="ECO:0000256" key="6">
    <source>
        <dbReference type="ARBA" id="ARBA00015850"/>
    </source>
</evidence>
<comment type="cofactor">
    <cofactor evidence="1 19">
        <name>Mg(2+)</name>
        <dbReference type="ChEBI" id="CHEBI:18420"/>
    </cofactor>
</comment>
<dbReference type="Pfam" id="PF02654">
    <property type="entry name" value="CobS"/>
    <property type="match status" value="1"/>
</dbReference>
<dbReference type="UniPathway" id="UPA00148">
    <property type="reaction ID" value="UER00238"/>
</dbReference>
<evidence type="ECO:0000256" key="11">
    <source>
        <dbReference type="ARBA" id="ARBA00022842"/>
    </source>
</evidence>
<comment type="catalytic activity">
    <reaction evidence="18 19">
        <text>alpha-ribazole 5'-phosphate + adenosylcob(III)inamide-GDP = adenosylcob(III)alamin 5'-phosphate + GMP + H(+)</text>
        <dbReference type="Rhea" id="RHEA:23560"/>
        <dbReference type="ChEBI" id="CHEBI:15378"/>
        <dbReference type="ChEBI" id="CHEBI:57918"/>
        <dbReference type="ChEBI" id="CHEBI:58115"/>
        <dbReference type="ChEBI" id="CHEBI:60487"/>
        <dbReference type="ChEBI" id="CHEBI:60493"/>
        <dbReference type="EC" id="2.7.8.26"/>
    </reaction>
</comment>
<evidence type="ECO:0000313" key="21">
    <source>
        <dbReference type="Proteomes" id="UP000536262"/>
    </source>
</evidence>
<keyword evidence="7 19" id="KW-1003">Cell membrane</keyword>
<feature type="transmembrane region" description="Helical" evidence="19">
    <location>
        <begin position="202"/>
        <end position="220"/>
    </location>
</feature>
<dbReference type="GO" id="GO:0051073">
    <property type="term" value="F:adenosylcobinamide-GDP ribazoletransferase activity"/>
    <property type="evidence" value="ECO:0007669"/>
    <property type="project" value="UniProtKB-UniRule"/>
</dbReference>
<comment type="function">
    <text evidence="14 19">Joins adenosylcobinamide-GDP and alpha-ribazole to generate adenosylcobalamin (Ado-cobalamin). Also synthesizes adenosylcobalamin 5'-phosphate from adenosylcobinamide-GDP and alpha-ribazole 5'-phosphate.</text>
</comment>
<evidence type="ECO:0000256" key="15">
    <source>
        <dbReference type="ARBA" id="ARBA00032605"/>
    </source>
</evidence>
<evidence type="ECO:0000256" key="8">
    <source>
        <dbReference type="ARBA" id="ARBA00022573"/>
    </source>
</evidence>
<dbReference type="Proteomes" id="UP000536262">
    <property type="component" value="Unassembled WGS sequence"/>
</dbReference>
<dbReference type="EC" id="2.7.8.26" evidence="5 19"/>
<evidence type="ECO:0000313" key="20">
    <source>
        <dbReference type="EMBL" id="MBB6352872.1"/>
    </source>
</evidence>
<evidence type="ECO:0000256" key="13">
    <source>
        <dbReference type="ARBA" id="ARBA00023136"/>
    </source>
</evidence>
<keyword evidence="21" id="KW-1185">Reference proteome</keyword>
<dbReference type="EMBL" id="JACHOU010000001">
    <property type="protein sequence ID" value="MBB6352872.1"/>
    <property type="molecule type" value="Genomic_DNA"/>
</dbReference>
<accession>A0A7X0KIU9</accession>
<organism evidence="20 21">
    <name type="scientific">Aminobacter aganoensis</name>
    <dbReference type="NCBI Taxonomy" id="83264"/>
    <lineage>
        <taxon>Bacteria</taxon>
        <taxon>Pseudomonadati</taxon>
        <taxon>Pseudomonadota</taxon>
        <taxon>Alphaproteobacteria</taxon>
        <taxon>Hyphomicrobiales</taxon>
        <taxon>Phyllobacteriaceae</taxon>
        <taxon>Aminobacter</taxon>
    </lineage>
</organism>
<keyword evidence="10 19" id="KW-0812">Transmembrane</keyword>
<feature type="transmembrane region" description="Helical" evidence="19">
    <location>
        <begin position="113"/>
        <end position="132"/>
    </location>
</feature>
<dbReference type="HAMAP" id="MF_00719">
    <property type="entry name" value="CobS"/>
    <property type="match status" value="1"/>
</dbReference>
<evidence type="ECO:0000256" key="14">
    <source>
        <dbReference type="ARBA" id="ARBA00025228"/>
    </source>
</evidence>
<comment type="pathway">
    <text evidence="3 19">Cofactor biosynthesis; adenosylcobalamin biosynthesis; adenosylcobalamin from cob(II)yrinate a,c-diamide: step 7/7.</text>
</comment>
<evidence type="ECO:0000256" key="9">
    <source>
        <dbReference type="ARBA" id="ARBA00022679"/>
    </source>
</evidence>
<keyword evidence="9 19" id="KW-0808">Transferase</keyword>
<dbReference type="PANTHER" id="PTHR34148">
    <property type="entry name" value="ADENOSYLCOBINAMIDE-GDP RIBAZOLETRANSFERASE"/>
    <property type="match status" value="1"/>
</dbReference>
<feature type="transmembrane region" description="Helical" evidence="19">
    <location>
        <begin position="138"/>
        <end position="159"/>
    </location>
</feature>
<feature type="transmembrane region" description="Helical" evidence="19">
    <location>
        <begin position="171"/>
        <end position="196"/>
    </location>
</feature>
<dbReference type="NCBIfam" id="TIGR00317">
    <property type="entry name" value="cobS"/>
    <property type="match status" value="1"/>
</dbReference>
<comment type="catalytic activity">
    <reaction evidence="17 19">
        <text>alpha-ribazole + adenosylcob(III)inamide-GDP = adenosylcob(III)alamin + GMP + H(+)</text>
        <dbReference type="Rhea" id="RHEA:16049"/>
        <dbReference type="ChEBI" id="CHEBI:10329"/>
        <dbReference type="ChEBI" id="CHEBI:15378"/>
        <dbReference type="ChEBI" id="CHEBI:18408"/>
        <dbReference type="ChEBI" id="CHEBI:58115"/>
        <dbReference type="ChEBI" id="CHEBI:60487"/>
        <dbReference type="EC" id="2.7.8.26"/>
    </reaction>
</comment>
<dbReference type="GO" id="GO:0005886">
    <property type="term" value="C:plasma membrane"/>
    <property type="evidence" value="ECO:0007669"/>
    <property type="project" value="UniProtKB-SubCell"/>
</dbReference>
<evidence type="ECO:0000256" key="19">
    <source>
        <dbReference type="HAMAP-Rule" id="MF_00719"/>
    </source>
</evidence>
<keyword evidence="13 19" id="KW-0472">Membrane</keyword>
<reference evidence="20 21" key="1">
    <citation type="submission" date="2020-08" db="EMBL/GenBank/DDBJ databases">
        <title>Genomic Encyclopedia of Type Strains, Phase IV (KMG-IV): sequencing the most valuable type-strain genomes for metagenomic binning, comparative biology and taxonomic classification.</title>
        <authorList>
            <person name="Goeker M."/>
        </authorList>
    </citation>
    <scope>NUCLEOTIDE SEQUENCE [LARGE SCALE GENOMIC DNA]</scope>
    <source>
        <strain evidence="20 21">DSM 7051</strain>
    </source>
</reference>
<sequence>MVKPATIFDDIRLGLVFFTRLPLPHFEVRDRSLADAIWTAPLVGVVVAFVAWLAFAAGHALGLAEGPAAALAIAAAMLVTGCLHEDGLSDCADGFGGGRTRERKLEIMRDSRIGSYGAAALMLSILARWSAITEIEDPAPVFAALVAAHVGSRALIPAFMHLLPQARIDGLAAGVGTVADSAAVTALVIGALGLLFLGLRGAIVAALCLAILFFGFRKLCLAQIGGQSGDTIGALQQLAEIALLFVASAILA</sequence>
<name>A0A7X0KIU9_9HYPH</name>
<evidence type="ECO:0000256" key="18">
    <source>
        <dbReference type="ARBA" id="ARBA00049504"/>
    </source>
</evidence>
<evidence type="ECO:0000256" key="4">
    <source>
        <dbReference type="ARBA" id="ARBA00010561"/>
    </source>
</evidence>